<sequence length="304" mass="34094">MKTEVNTGRVVTRFGAELLVENTEDNPDIPHVRCTAKRKFDTIVCGDYITWHHNEHGNASVDDLLPRTNALTRPGYRGRPRTIAANIDQLVIVNSWLPETSWDLVDRYLIAANQLNAEAIIVMNKSDLAEAHATEADWQAMKNYEEIGYPVLQLNAHTGEGIEQLKQMMDDKTSIFSGRSGVGKSSIANRILPTSDIAVGIISDSGEGKHTTTTADLYRLENKGYLIDSPGVRDYALGDISTQELADGYIEFAQYQNNCRFHNCTHDHEPRCAVRTAVENNEISKERYLRYLDALHTLKENSNS</sequence>
<evidence type="ECO:0000256" key="3">
    <source>
        <dbReference type="HAMAP-Rule" id="MF_01820"/>
    </source>
</evidence>
<keyword evidence="3" id="KW-0694">RNA-binding</keyword>
<dbReference type="Proteomes" id="UP000294887">
    <property type="component" value="Unassembled WGS sequence"/>
</dbReference>
<name>A0A4R1ESR8_9GAMM</name>
<feature type="binding site" evidence="3">
    <location>
        <position position="272"/>
    </location>
    <ligand>
        <name>Zn(2+)</name>
        <dbReference type="ChEBI" id="CHEBI:29105"/>
    </ligand>
</feature>
<evidence type="ECO:0000259" key="5">
    <source>
        <dbReference type="PROSITE" id="PS51721"/>
    </source>
</evidence>
<feature type="binding site" evidence="3">
    <location>
        <position position="264"/>
    </location>
    <ligand>
        <name>Zn(2+)</name>
        <dbReference type="ChEBI" id="CHEBI:29105"/>
    </ligand>
</feature>
<dbReference type="GO" id="GO:0046872">
    <property type="term" value="F:metal ion binding"/>
    <property type="evidence" value="ECO:0007669"/>
    <property type="project" value="UniProtKB-KW"/>
</dbReference>
<dbReference type="PROSITE" id="PS50936">
    <property type="entry name" value="ENGC_GTPASE"/>
    <property type="match status" value="1"/>
</dbReference>
<dbReference type="GO" id="GO:0019843">
    <property type="term" value="F:rRNA binding"/>
    <property type="evidence" value="ECO:0007669"/>
    <property type="project" value="UniProtKB-KW"/>
</dbReference>
<comment type="cofactor">
    <cofactor evidence="3">
        <name>Zn(2+)</name>
        <dbReference type="ChEBI" id="CHEBI:29105"/>
    </cofactor>
    <text evidence="3">Binds 1 zinc ion per subunit.</text>
</comment>
<keyword evidence="2 3" id="KW-0342">GTP-binding</keyword>
<protein>
    <recommendedName>
        <fullName evidence="3">Small ribosomal subunit biogenesis GTPase RsgA</fullName>
        <ecNumber evidence="3">3.6.1.-</ecNumber>
    </recommendedName>
</protein>
<dbReference type="InterPro" id="IPR030378">
    <property type="entry name" value="G_CP_dom"/>
</dbReference>
<keyword evidence="3" id="KW-0963">Cytoplasm</keyword>
<dbReference type="PANTHER" id="PTHR32120">
    <property type="entry name" value="SMALL RIBOSOMAL SUBUNIT BIOGENESIS GTPASE RSGA"/>
    <property type="match status" value="1"/>
</dbReference>
<keyword evidence="1 3" id="KW-0547">Nucleotide-binding</keyword>
<dbReference type="InterPro" id="IPR027417">
    <property type="entry name" value="P-loop_NTPase"/>
</dbReference>
<gene>
    <name evidence="3" type="primary">rsgA</name>
    <name evidence="6" type="ORF">EV695_3550</name>
</gene>
<dbReference type="GO" id="GO:0042274">
    <property type="term" value="P:ribosomal small subunit biogenesis"/>
    <property type="evidence" value="ECO:0007669"/>
    <property type="project" value="UniProtKB-UniRule"/>
</dbReference>
<dbReference type="HAMAP" id="MF_01820">
    <property type="entry name" value="GTPase_RsgA"/>
    <property type="match status" value="1"/>
</dbReference>
<keyword evidence="3" id="KW-0479">Metal-binding</keyword>
<accession>A0A4R1ESR8</accession>
<dbReference type="SUPFAM" id="SSF52540">
    <property type="entry name" value="P-loop containing nucleoside triphosphate hydrolases"/>
    <property type="match status" value="1"/>
</dbReference>
<feature type="binding site" evidence="3">
    <location>
        <position position="259"/>
    </location>
    <ligand>
        <name>Zn(2+)</name>
        <dbReference type="ChEBI" id="CHEBI:29105"/>
    </ligand>
</feature>
<dbReference type="GO" id="GO:0003924">
    <property type="term" value="F:GTPase activity"/>
    <property type="evidence" value="ECO:0007669"/>
    <property type="project" value="UniProtKB-UniRule"/>
</dbReference>
<dbReference type="GO" id="GO:0005525">
    <property type="term" value="F:GTP binding"/>
    <property type="evidence" value="ECO:0007669"/>
    <property type="project" value="UniProtKB-UniRule"/>
</dbReference>
<dbReference type="EMBL" id="SMFQ01000005">
    <property type="protein sequence ID" value="TCJ82814.1"/>
    <property type="molecule type" value="Genomic_DNA"/>
</dbReference>
<dbReference type="AlphaFoldDB" id="A0A4R1ESR8"/>
<feature type="domain" description="CP-type G" evidence="5">
    <location>
        <begin position="68"/>
        <end position="235"/>
    </location>
</feature>
<comment type="similarity">
    <text evidence="3">Belongs to the TRAFAC class YlqF/YawG GTPase family. RsgA subfamily.</text>
</comment>
<keyword evidence="3" id="KW-0699">rRNA-binding</keyword>
<proteinExistence type="inferred from homology"/>
<evidence type="ECO:0000313" key="6">
    <source>
        <dbReference type="EMBL" id="TCJ82814.1"/>
    </source>
</evidence>
<dbReference type="Gene3D" id="2.40.50.140">
    <property type="entry name" value="Nucleic acid-binding proteins"/>
    <property type="match status" value="1"/>
</dbReference>
<evidence type="ECO:0000259" key="4">
    <source>
        <dbReference type="PROSITE" id="PS50936"/>
    </source>
</evidence>
<dbReference type="GO" id="GO:0005737">
    <property type="term" value="C:cytoplasm"/>
    <property type="evidence" value="ECO:0007669"/>
    <property type="project" value="UniProtKB-SubCell"/>
</dbReference>
<keyword evidence="3" id="KW-0862">Zinc</keyword>
<dbReference type="NCBIfam" id="TIGR00157">
    <property type="entry name" value="ribosome small subunit-dependent GTPase A"/>
    <property type="match status" value="1"/>
</dbReference>
<keyword evidence="3" id="KW-0378">Hydrolase</keyword>
<comment type="function">
    <text evidence="3">One of several proteins that assist in the late maturation steps of the functional core of the 30S ribosomal subunit. Helps release RbfA from mature subunits. May play a role in the assembly of ribosomal proteins into the subunit. Circularly permuted GTPase that catalyzes slow GTP hydrolysis, GTPase activity is stimulated by the 30S ribosomal subunit.</text>
</comment>
<feature type="binding site" evidence="3">
    <location>
        <begin position="178"/>
        <end position="186"/>
    </location>
    <ligand>
        <name>GTP</name>
        <dbReference type="ChEBI" id="CHEBI:37565"/>
    </ligand>
</feature>
<dbReference type="InterPro" id="IPR010914">
    <property type="entry name" value="RsgA_GTPase_dom"/>
</dbReference>
<evidence type="ECO:0000256" key="1">
    <source>
        <dbReference type="ARBA" id="ARBA00022741"/>
    </source>
</evidence>
<comment type="subunit">
    <text evidence="3">Monomer. Associates with 30S ribosomal subunit, binds 16S rRNA.</text>
</comment>
<dbReference type="Pfam" id="PF03193">
    <property type="entry name" value="RsgA_GTPase"/>
    <property type="match status" value="1"/>
</dbReference>
<dbReference type="InterPro" id="IPR012340">
    <property type="entry name" value="NA-bd_OB-fold"/>
</dbReference>
<reference evidence="6 7" key="1">
    <citation type="submission" date="2019-03" db="EMBL/GenBank/DDBJ databases">
        <title>Genomic Encyclopedia of Type Strains, Phase IV (KMG-IV): sequencing the most valuable type-strain genomes for metagenomic binning, comparative biology and taxonomic classification.</title>
        <authorList>
            <person name="Goeker M."/>
        </authorList>
    </citation>
    <scope>NUCLEOTIDE SEQUENCE [LARGE SCALE GENOMIC DNA]</scope>
    <source>
        <strain evidence="6 7">DSM 24830</strain>
    </source>
</reference>
<dbReference type="PROSITE" id="PS51721">
    <property type="entry name" value="G_CP"/>
    <property type="match status" value="1"/>
</dbReference>
<comment type="subcellular location">
    <subcellularLocation>
        <location evidence="3">Cytoplasm</location>
    </subcellularLocation>
</comment>
<keyword evidence="7" id="KW-1185">Reference proteome</keyword>
<dbReference type="EC" id="3.6.1.-" evidence="3"/>
<dbReference type="Gene3D" id="3.40.50.300">
    <property type="entry name" value="P-loop containing nucleotide triphosphate hydrolases"/>
    <property type="match status" value="1"/>
</dbReference>
<evidence type="ECO:0000313" key="7">
    <source>
        <dbReference type="Proteomes" id="UP000294887"/>
    </source>
</evidence>
<dbReference type="CDD" id="cd01854">
    <property type="entry name" value="YjeQ_EngC"/>
    <property type="match status" value="1"/>
</dbReference>
<feature type="binding site" evidence="3">
    <location>
        <position position="266"/>
    </location>
    <ligand>
        <name>Zn(2+)</name>
        <dbReference type="ChEBI" id="CHEBI:29105"/>
    </ligand>
</feature>
<feature type="domain" description="EngC GTPase" evidence="4">
    <location>
        <begin position="85"/>
        <end position="233"/>
    </location>
</feature>
<dbReference type="Gene3D" id="1.10.40.50">
    <property type="entry name" value="Probable gtpase engc, domain 3"/>
    <property type="match status" value="1"/>
</dbReference>
<feature type="binding site" evidence="3">
    <location>
        <begin position="124"/>
        <end position="127"/>
    </location>
    <ligand>
        <name>GTP</name>
        <dbReference type="ChEBI" id="CHEBI:37565"/>
    </ligand>
</feature>
<comment type="caution">
    <text evidence="6">The sequence shown here is derived from an EMBL/GenBank/DDBJ whole genome shotgun (WGS) entry which is preliminary data.</text>
</comment>
<keyword evidence="3" id="KW-0690">Ribosome biogenesis</keyword>
<dbReference type="InterPro" id="IPR004881">
    <property type="entry name" value="Ribosome_biogen_GTPase_RsgA"/>
</dbReference>
<organism evidence="6 7">
    <name type="scientific">Cocleimonas flava</name>
    <dbReference type="NCBI Taxonomy" id="634765"/>
    <lineage>
        <taxon>Bacteria</taxon>
        <taxon>Pseudomonadati</taxon>
        <taxon>Pseudomonadota</taxon>
        <taxon>Gammaproteobacteria</taxon>
        <taxon>Thiotrichales</taxon>
        <taxon>Thiotrichaceae</taxon>
        <taxon>Cocleimonas</taxon>
    </lineage>
</organism>
<dbReference type="PANTHER" id="PTHR32120:SF11">
    <property type="entry name" value="SMALL RIBOSOMAL SUBUNIT BIOGENESIS GTPASE RSGA 1, MITOCHONDRIAL-RELATED"/>
    <property type="match status" value="1"/>
</dbReference>
<evidence type="ECO:0000256" key="2">
    <source>
        <dbReference type="ARBA" id="ARBA00023134"/>
    </source>
</evidence>
<dbReference type="RefSeq" id="WP_243651707.1">
    <property type="nucleotide sequence ID" value="NZ_BAAAFU010000007.1"/>
</dbReference>